<keyword evidence="4" id="KW-1185">Reference proteome</keyword>
<evidence type="ECO:0000256" key="1">
    <source>
        <dbReference type="SAM" id="MobiDB-lite"/>
    </source>
</evidence>
<name>A0AAN5CNJ2_9BILA</name>
<dbReference type="Proteomes" id="UP001328107">
    <property type="component" value="Unassembled WGS sequence"/>
</dbReference>
<proteinExistence type="predicted"/>
<feature type="chain" id="PRO_5042832447" evidence="2">
    <location>
        <begin position="19"/>
        <end position="168"/>
    </location>
</feature>
<feature type="compositionally biased region" description="Low complexity" evidence="1">
    <location>
        <begin position="54"/>
        <end position="69"/>
    </location>
</feature>
<feature type="signal peptide" evidence="2">
    <location>
        <begin position="1"/>
        <end position="18"/>
    </location>
</feature>
<feature type="region of interest" description="Disordered" evidence="1">
    <location>
        <begin position="48"/>
        <end position="76"/>
    </location>
</feature>
<dbReference type="AlphaFoldDB" id="A0AAN5CNJ2"/>
<gene>
    <name evidence="3" type="ORF">PMAYCL1PPCAC_17755</name>
</gene>
<evidence type="ECO:0000313" key="4">
    <source>
        <dbReference type="Proteomes" id="UP001328107"/>
    </source>
</evidence>
<evidence type="ECO:0000313" key="3">
    <source>
        <dbReference type="EMBL" id="GMR47560.1"/>
    </source>
</evidence>
<organism evidence="3 4">
    <name type="scientific">Pristionchus mayeri</name>
    <dbReference type="NCBI Taxonomy" id="1317129"/>
    <lineage>
        <taxon>Eukaryota</taxon>
        <taxon>Metazoa</taxon>
        <taxon>Ecdysozoa</taxon>
        <taxon>Nematoda</taxon>
        <taxon>Chromadorea</taxon>
        <taxon>Rhabditida</taxon>
        <taxon>Rhabditina</taxon>
        <taxon>Diplogasteromorpha</taxon>
        <taxon>Diplogasteroidea</taxon>
        <taxon>Neodiplogasteridae</taxon>
        <taxon>Pristionchus</taxon>
    </lineage>
</organism>
<feature type="non-terminal residue" evidence="3">
    <location>
        <position position="168"/>
    </location>
</feature>
<dbReference type="EMBL" id="BTRK01000004">
    <property type="protein sequence ID" value="GMR47560.1"/>
    <property type="molecule type" value="Genomic_DNA"/>
</dbReference>
<keyword evidence="2" id="KW-0732">Signal</keyword>
<sequence length="168" mass="18321">MIYRLPLLFSVLVGLTLACAPNVPLHPNLDPSKLPPSLSPLIPSSLQIEGSGQAVEEATETATEASTESPVEETTETEVELLKEGPAPHQVITQLSQEFRESMKDWAGIVGKLGEAAQNLMRVRSNGVQNSPGEDEEFFRSQAASHFRQRVSQNIPDSNEFSISVRPI</sequence>
<reference evidence="4" key="1">
    <citation type="submission" date="2022-10" db="EMBL/GenBank/DDBJ databases">
        <title>Genome assembly of Pristionchus species.</title>
        <authorList>
            <person name="Yoshida K."/>
            <person name="Sommer R.J."/>
        </authorList>
    </citation>
    <scope>NUCLEOTIDE SEQUENCE [LARGE SCALE GENOMIC DNA]</scope>
    <source>
        <strain evidence="4">RS5460</strain>
    </source>
</reference>
<comment type="caution">
    <text evidence="3">The sequence shown here is derived from an EMBL/GenBank/DDBJ whole genome shotgun (WGS) entry which is preliminary data.</text>
</comment>
<dbReference type="PROSITE" id="PS51257">
    <property type="entry name" value="PROKAR_LIPOPROTEIN"/>
    <property type="match status" value="1"/>
</dbReference>
<accession>A0AAN5CNJ2</accession>
<evidence type="ECO:0000256" key="2">
    <source>
        <dbReference type="SAM" id="SignalP"/>
    </source>
</evidence>
<protein>
    <submittedName>
        <fullName evidence="3">Uncharacterized protein</fullName>
    </submittedName>
</protein>